<accession>A0A1J6X4C5</accession>
<organism evidence="2 3">
    <name type="scientific">Rossellomorea aquimaris</name>
    <dbReference type="NCBI Taxonomy" id="189382"/>
    <lineage>
        <taxon>Bacteria</taxon>
        <taxon>Bacillati</taxon>
        <taxon>Bacillota</taxon>
        <taxon>Bacilli</taxon>
        <taxon>Bacillales</taxon>
        <taxon>Bacillaceae</taxon>
        <taxon>Rossellomorea</taxon>
    </lineage>
</organism>
<dbReference type="PROSITE" id="PS50965">
    <property type="entry name" value="NERD"/>
    <property type="match status" value="1"/>
</dbReference>
<name>A0A1J6X4C5_9BACI</name>
<comment type="caution">
    <text evidence="2">The sequence shown here is derived from an EMBL/GenBank/DDBJ whole genome shotgun (WGS) entry which is preliminary data.</text>
</comment>
<sequence length="319" mass="36976">MIVKAKQFPLFLLKLQALSPRVRPHHIKQTFIKEDLARYLAGYKGENAIEYYLSFLTDDEYYILHDLRLFDGEHYFQMDALILTKRLLCILEIKYMAGIIEFDTDFDQIIQMKNGHEKAFPDPINQLQRQKSQLNKWLKRNNLPQLPIQGFVVFSNPQTVIKSDDKYTKNSVIKSHTLQSKITELHHQYKDDILTQKEIKKVTKKIMKSDIPLDHSVLEQYQLSRSDILAGVFCEACGHLSLERIHGYWICSQCMVKSKDAHLAALKDYQLLFGDSITSNQLKEFLQIECSSLATRILNSVAVSTKGQNKGRIHTLSNK</sequence>
<feature type="domain" description="NERD" evidence="1">
    <location>
        <begin position="41"/>
        <end position="157"/>
    </location>
</feature>
<keyword evidence="3" id="KW-1185">Reference proteome</keyword>
<dbReference type="EMBL" id="MINN01000055">
    <property type="protein sequence ID" value="OIU72961.1"/>
    <property type="molecule type" value="Genomic_DNA"/>
</dbReference>
<evidence type="ECO:0000313" key="3">
    <source>
        <dbReference type="Proteomes" id="UP000182062"/>
    </source>
</evidence>
<gene>
    <name evidence="2" type="ORF">BHE18_21855</name>
</gene>
<evidence type="ECO:0000259" key="1">
    <source>
        <dbReference type="PROSITE" id="PS50965"/>
    </source>
</evidence>
<dbReference type="Proteomes" id="UP000182062">
    <property type="component" value="Unassembled WGS sequence"/>
</dbReference>
<dbReference type="OrthoDB" id="569879at2"/>
<dbReference type="InterPro" id="IPR011528">
    <property type="entry name" value="NERD"/>
</dbReference>
<dbReference type="RefSeq" id="WP_071617076.1">
    <property type="nucleotide sequence ID" value="NZ_MINN01000055.1"/>
</dbReference>
<protein>
    <recommendedName>
        <fullName evidence="1">NERD domain-containing protein</fullName>
    </recommendedName>
</protein>
<proteinExistence type="predicted"/>
<reference evidence="2 3" key="1">
    <citation type="submission" date="2016-09" db="EMBL/GenBank/DDBJ databases">
        <title>Bacillus aquimaris SAMM genome sequence reveals colonization and biosurfactant production capacities.</title>
        <authorList>
            <person name="Waghmode S.R."/>
            <person name="Suryavanshi M.V."/>
        </authorList>
    </citation>
    <scope>NUCLEOTIDE SEQUENCE [LARGE SCALE GENOMIC DNA]</scope>
    <source>
        <strain evidence="2 3">SAMM</strain>
    </source>
</reference>
<dbReference type="Pfam" id="PF08378">
    <property type="entry name" value="NERD"/>
    <property type="match status" value="1"/>
</dbReference>
<evidence type="ECO:0000313" key="2">
    <source>
        <dbReference type="EMBL" id="OIU72961.1"/>
    </source>
</evidence>
<dbReference type="AlphaFoldDB" id="A0A1J6X4C5"/>